<dbReference type="SMART" id="SM00474">
    <property type="entry name" value="35EXOc"/>
    <property type="match status" value="1"/>
</dbReference>
<gene>
    <name evidence="11" type="ORF">GQX73_g6062</name>
</gene>
<dbReference type="FunCoup" id="A0A7C8MSW5">
    <property type="interactions" value="886"/>
</dbReference>
<dbReference type="GO" id="GO:0000176">
    <property type="term" value="C:nuclear exosome (RNase complex)"/>
    <property type="evidence" value="ECO:0007669"/>
    <property type="project" value="InterPro"/>
</dbReference>
<dbReference type="GO" id="GO:0071035">
    <property type="term" value="P:nuclear polyadenylation-dependent rRNA catabolic process"/>
    <property type="evidence" value="ECO:0007669"/>
    <property type="project" value="TreeGrafter"/>
</dbReference>
<dbReference type="FunFam" id="3.30.420.10:FF:000059">
    <property type="entry name" value="Exosome complex exonuclease Rrp6"/>
    <property type="match status" value="1"/>
</dbReference>
<keyword evidence="6" id="KW-0269">Exonuclease</keyword>
<feature type="region of interest" description="Disordered" evidence="9">
    <location>
        <begin position="700"/>
        <end position="719"/>
    </location>
</feature>
<dbReference type="Pfam" id="PF08066">
    <property type="entry name" value="PMC2NT"/>
    <property type="match status" value="1"/>
</dbReference>
<keyword evidence="2" id="KW-0698">rRNA processing</keyword>
<proteinExistence type="inferred from homology"/>
<dbReference type="Gene3D" id="1.10.150.80">
    <property type="entry name" value="HRDC domain"/>
    <property type="match status" value="1"/>
</dbReference>
<keyword evidence="7" id="KW-0539">Nucleus</keyword>
<dbReference type="InterPro" id="IPR036397">
    <property type="entry name" value="RNaseH_sf"/>
</dbReference>
<dbReference type="InterPro" id="IPR012337">
    <property type="entry name" value="RNaseH-like_sf"/>
</dbReference>
<dbReference type="GO" id="GO:0071051">
    <property type="term" value="P:poly(A)-dependent snoRNA 3'-end processing"/>
    <property type="evidence" value="ECO:0007669"/>
    <property type="project" value="TreeGrafter"/>
</dbReference>
<dbReference type="FunFam" id="1.10.150.80:FF:000001">
    <property type="entry name" value="Putative exosome component 10"/>
    <property type="match status" value="1"/>
</dbReference>
<reference evidence="11 12" key="1">
    <citation type="submission" date="2019-12" db="EMBL/GenBank/DDBJ databases">
        <title>Draft genome sequence of the ascomycete Xylaria multiplex DSM 110363.</title>
        <authorList>
            <person name="Buettner E."/>
            <person name="Kellner H."/>
        </authorList>
    </citation>
    <scope>NUCLEOTIDE SEQUENCE [LARGE SCALE GENOMIC DNA]</scope>
    <source>
        <strain evidence="11 12">DSM 110363</strain>
    </source>
</reference>
<dbReference type="GO" id="GO:0071044">
    <property type="term" value="P:histone mRNA catabolic process"/>
    <property type="evidence" value="ECO:0007669"/>
    <property type="project" value="TreeGrafter"/>
</dbReference>
<name>A0A7C8MSW5_9PEZI</name>
<dbReference type="InterPro" id="IPR012588">
    <property type="entry name" value="Exosome-assoc_fac_Rrp6_N"/>
</dbReference>
<evidence type="ECO:0000256" key="3">
    <source>
        <dbReference type="ARBA" id="ARBA00022722"/>
    </source>
</evidence>
<evidence type="ECO:0000256" key="6">
    <source>
        <dbReference type="ARBA" id="ARBA00022839"/>
    </source>
</evidence>
<evidence type="ECO:0000259" key="10">
    <source>
        <dbReference type="PROSITE" id="PS50967"/>
    </source>
</evidence>
<feature type="domain" description="HRDC" evidence="10">
    <location>
        <begin position="521"/>
        <end position="601"/>
    </location>
</feature>
<evidence type="ECO:0000256" key="5">
    <source>
        <dbReference type="ARBA" id="ARBA00022835"/>
    </source>
</evidence>
<protein>
    <recommendedName>
        <fullName evidence="10">HRDC domain-containing protein</fullName>
    </recommendedName>
</protein>
<dbReference type="InterPro" id="IPR045092">
    <property type="entry name" value="Rrp6-like"/>
</dbReference>
<feature type="compositionally biased region" description="Acidic residues" evidence="9">
    <location>
        <begin position="771"/>
        <end position="782"/>
    </location>
</feature>
<dbReference type="GO" id="GO:0003727">
    <property type="term" value="F:single-stranded RNA binding"/>
    <property type="evidence" value="ECO:0007669"/>
    <property type="project" value="TreeGrafter"/>
</dbReference>
<evidence type="ECO:0000313" key="11">
    <source>
        <dbReference type="EMBL" id="KAF2967547.1"/>
    </source>
</evidence>
<dbReference type="EMBL" id="WUBL01000066">
    <property type="protein sequence ID" value="KAF2967547.1"/>
    <property type="molecule type" value="Genomic_DNA"/>
</dbReference>
<dbReference type="GO" id="GO:0071040">
    <property type="term" value="P:nuclear polyadenylation-dependent antisense transcript catabolic process"/>
    <property type="evidence" value="ECO:0007669"/>
    <property type="project" value="TreeGrafter"/>
</dbReference>
<feature type="region of interest" description="Disordered" evidence="9">
    <location>
        <begin position="732"/>
        <end position="841"/>
    </location>
</feature>
<accession>A0A7C8MSW5</accession>
<dbReference type="GO" id="GO:0000175">
    <property type="term" value="F:3'-5'-RNA exonuclease activity"/>
    <property type="evidence" value="ECO:0007669"/>
    <property type="project" value="InterPro"/>
</dbReference>
<dbReference type="GO" id="GO:0071036">
    <property type="term" value="P:nuclear polyadenylation-dependent snoRNA catabolic process"/>
    <property type="evidence" value="ECO:0007669"/>
    <property type="project" value="TreeGrafter"/>
</dbReference>
<comment type="caution">
    <text evidence="11">The sequence shown here is derived from an EMBL/GenBank/DDBJ whole genome shotgun (WGS) entry which is preliminary data.</text>
</comment>
<dbReference type="GO" id="GO:0000467">
    <property type="term" value="P:exonucleolytic trimming to generate mature 3'-end of 5.8S rRNA from tricistronic rRNA transcript (SSU-rRNA, 5.8S rRNA, LSU-rRNA)"/>
    <property type="evidence" value="ECO:0007669"/>
    <property type="project" value="InterPro"/>
</dbReference>
<dbReference type="Gene3D" id="3.30.420.10">
    <property type="entry name" value="Ribonuclease H-like superfamily/Ribonuclease H"/>
    <property type="match status" value="1"/>
</dbReference>
<dbReference type="PANTHER" id="PTHR12124">
    <property type="entry name" value="POLYMYOSITIS/SCLERODERMA AUTOANTIGEN-RELATED"/>
    <property type="match status" value="1"/>
</dbReference>
<feature type="compositionally biased region" description="Basic and acidic residues" evidence="9">
    <location>
        <begin position="803"/>
        <end position="817"/>
    </location>
</feature>
<feature type="compositionally biased region" description="Acidic residues" evidence="9">
    <location>
        <begin position="742"/>
        <end position="751"/>
    </location>
</feature>
<dbReference type="SMART" id="SM00341">
    <property type="entry name" value="HRDC"/>
    <property type="match status" value="1"/>
</dbReference>
<feature type="region of interest" description="Disordered" evidence="9">
    <location>
        <begin position="954"/>
        <end position="1014"/>
    </location>
</feature>
<dbReference type="InterPro" id="IPR002121">
    <property type="entry name" value="HRDC_dom"/>
</dbReference>
<feature type="compositionally biased region" description="Low complexity" evidence="9">
    <location>
        <begin position="821"/>
        <end position="831"/>
    </location>
</feature>
<dbReference type="AlphaFoldDB" id="A0A7C8MSW5"/>
<keyword evidence="3" id="KW-0540">Nuclease</keyword>
<keyword evidence="4" id="KW-0378">Hydrolase</keyword>
<dbReference type="InterPro" id="IPR044876">
    <property type="entry name" value="HRDC_dom_sf"/>
</dbReference>
<dbReference type="InterPro" id="IPR010997">
    <property type="entry name" value="HRDC-like_sf"/>
</dbReference>
<comment type="subcellular location">
    <subcellularLocation>
        <location evidence="1">Nucleus</location>
    </subcellularLocation>
</comment>
<dbReference type="GO" id="GO:0071039">
    <property type="term" value="P:nuclear polyadenylation-dependent CUT catabolic process"/>
    <property type="evidence" value="ECO:0007669"/>
    <property type="project" value="TreeGrafter"/>
</dbReference>
<dbReference type="PROSITE" id="PS50967">
    <property type="entry name" value="HRDC"/>
    <property type="match status" value="1"/>
</dbReference>
<comment type="similarity">
    <text evidence="8">Belongs to the exosome component 10/RRP6 family.</text>
</comment>
<keyword evidence="12" id="KW-1185">Reference proteome</keyword>
<dbReference type="InterPro" id="IPR002562">
    <property type="entry name" value="3'-5'_exonuclease_dom"/>
</dbReference>
<dbReference type="SUPFAM" id="SSF47819">
    <property type="entry name" value="HRDC-like"/>
    <property type="match status" value="1"/>
</dbReference>
<dbReference type="GO" id="GO:0071037">
    <property type="term" value="P:nuclear polyadenylation-dependent snRNA catabolic process"/>
    <property type="evidence" value="ECO:0007669"/>
    <property type="project" value="TreeGrafter"/>
</dbReference>
<dbReference type="GO" id="GO:0005730">
    <property type="term" value="C:nucleolus"/>
    <property type="evidence" value="ECO:0007669"/>
    <property type="project" value="TreeGrafter"/>
</dbReference>
<dbReference type="GO" id="GO:0000166">
    <property type="term" value="F:nucleotide binding"/>
    <property type="evidence" value="ECO:0007669"/>
    <property type="project" value="InterPro"/>
</dbReference>
<sequence length="1014" mass="113510">MEMEMEMSGILRTADADDDVGADAGASADVGHVAWDGATLDLSPELPPKSTPAVATNVWRVSTDRRRDETTMEPSHDFKSLQETIQNALVSTTRLANQIAAEDLSFQRTSNPAVAEELDDTSSRLLALTSSLLQSATKGTNVSGPDLEDVDDVDVHWSRIVDVLDNLLEKADTCLDEYTGAIKRKSAPVDQPPPPAKKSRYALDQSIRRANVLKPQNAFELKPNNHDTSSWKPILTRKPHSTITLDESLETFNDENQAIQYKHPYETEIRSLKYPEAVLQQKKPIPYLPFESTTATFVDTFDGVLAMLEELKGATEIAIDTEHHDFRTYTGLLSLMQISTREKDWIVDTLQPWRHKLEVLNEVLADPNIIKVLHGAYMDIIWLQRDCGLYIVGLFDTFEAASALQYPGRSLAYLLKRFVDFDADKKYQLADWRIRPLPEEMFYYARSDTHYLLYIYDNLRNELLSFSQPGTSNNDLMYHVLDKSKETSLRRHESSPYDAETGQGPFGWFSMLIRQSAGKFSKEQFSVFRAIHQWRDQLARQEDESPLFIMNNATLFDISRQLPPDPKALHSLLDSGSFLAKREVSKLFEIITKAIAQGANGPSVAEVIRGNAPATMGIGEVARTVLPQLKDTKDALDPKDLISHSSRLWGDVPISSRWDPPSKTPFLKQSHFELPWAQFVKSAKLADDTSQEPTQEIAISENMANKHPQPVTTEVTNGDLLSEDIEFTLKAGVKRKAPEPESNSELDGESDVEIHGSSGLKSKAASRTSEEEIAVPDEDDSEEERKPRKAKKAEKKALKSARKAAERKERRDRKKAETQVNKNKSSSSANKEGADESDEPFDYSKARSVLKAGNTSANNTGALAERIYHVNAAFERKGLDYRVSWEDLTIPEGLPLFGLCRHYVLPRRYCDSEQGRLNFLQIFNGDRPYNKVLSGYQYKISVVYEMRNLLPTSAHVSPGDSRDPKVTTFNDFNQNGDPTLIQSSSPTPLESSLAPTTPPNRCASPPAVPNSKGG</sequence>
<evidence type="ECO:0000256" key="2">
    <source>
        <dbReference type="ARBA" id="ARBA00022552"/>
    </source>
</evidence>
<dbReference type="SUPFAM" id="SSF53098">
    <property type="entry name" value="Ribonuclease H-like"/>
    <property type="match status" value="1"/>
</dbReference>
<dbReference type="OrthoDB" id="2250022at2759"/>
<evidence type="ECO:0000256" key="8">
    <source>
        <dbReference type="ARBA" id="ARBA00043957"/>
    </source>
</evidence>
<dbReference type="InParanoid" id="A0A7C8MSW5"/>
<dbReference type="Pfam" id="PF00570">
    <property type="entry name" value="HRDC"/>
    <property type="match status" value="1"/>
</dbReference>
<keyword evidence="5" id="KW-0271">Exosome</keyword>
<dbReference type="CDD" id="cd06147">
    <property type="entry name" value="Rrp6p_like_exo"/>
    <property type="match status" value="1"/>
</dbReference>
<feature type="compositionally biased region" description="Polar residues" evidence="9">
    <location>
        <begin position="967"/>
        <end position="995"/>
    </location>
</feature>
<dbReference type="Pfam" id="PF01612">
    <property type="entry name" value="DNA_pol_A_exo1"/>
    <property type="match status" value="1"/>
</dbReference>
<evidence type="ECO:0000313" key="12">
    <source>
        <dbReference type="Proteomes" id="UP000481858"/>
    </source>
</evidence>
<evidence type="ECO:0000256" key="1">
    <source>
        <dbReference type="ARBA" id="ARBA00004123"/>
    </source>
</evidence>
<evidence type="ECO:0000256" key="4">
    <source>
        <dbReference type="ARBA" id="ARBA00022801"/>
    </source>
</evidence>
<dbReference type="InterPro" id="IPR049559">
    <property type="entry name" value="Rrp6p-like_exo"/>
</dbReference>
<dbReference type="Proteomes" id="UP000481858">
    <property type="component" value="Unassembled WGS sequence"/>
</dbReference>
<organism evidence="11 12">
    <name type="scientific">Xylaria multiplex</name>
    <dbReference type="NCBI Taxonomy" id="323545"/>
    <lineage>
        <taxon>Eukaryota</taxon>
        <taxon>Fungi</taxon>
        <taxon>Dikarya</taxon>
        <taxon>Ascomycota</taxon>
        <taxon>Pezizomycotina</taxon>
        <taxon>Sordariomycetes</taxon>
        <taxon>Xylariomycetidae</taxon>
        <taxon>Xylariales</taxon>
        <taxon>Xylariaceae</taxon>
        <taxon>Xylaria</taxon>
    </lineage>
</organism>
<dbReference type="GO" id="GO:0071038">
    <property type="term" value="P:TRAMP-dependent tRNA surveillance pathway"/>
    <property type="evidence" value="ECO:0007669"/>
    <property type="project" value="TreeGrafter"/>
</dbReference>
<evidence type="ECO:0000256" key="9">
    <source>
        <dbReference type="SAM" id="MobiDB-lite"/>
    </source>
</evidence>
<evidence type="ECO:0000256" key="7">
    <source>
        <dbReference type="ARBA" id="ARBA00023242"/>
    </source>
</evidence>
<feature type="compositionally biased region" description="Basic residues" evidence="9">
    <location>
        <begin position="787"/>
        <end position="802"/>
    </location>
</feature>
<dbReference type="PANTHER" id="PTHR12124:SF47">
    <property type="entry name" value="EXOSOME COMPONENT 10"/>
    <property type="match status" value="1"/>
</dbReference>